<dbReference type="Pfam" id="PF08245">
    <property type="entry name" value="Mur_ligase_M"/>
    <property type="match status" value="1"/>
</dbReference>
<evidence type="ECO:0000256" key="4">
    <source>
        <dbReference type="ARBA" id="ARBA00022598"/>
    </source>
</evidence>
<dbReference type="GO" id="GO:0004326">
    <property type="term" value="F:tetrahydrofolylpolyglutamate synthase activity"/>
    <property type="evidence" value="ECO:0007669"/>
    <property type="project" value="InterPro"/>
</dbReference>
<gene>
    <name evidence="9" type="primary">murD</name>
    <name evidence="13" type="ORF">F0357_14295</name>
</gene>
<evidence type="ECO:0000256" key="5">
    <source>
        <dbReference type="ARBA" id="ARBA00022618"/>
    </source>
</evidence>
<dbReference type="InterPro" id="IPR005762">
    <property type="entry name" value="MurD"/>
</dbReference>
<feature type="domain" description="Mur ligase C-terminal" evidence="11">
    <location>
        <begin position="325"/>
        <end position="441"/>
    </location>
</feature>
<evidence type="ECO:0000259" key="12">
    <source>
        <dbReference type="Pfam" id="PF08245"/>
    </source>
</evidence>
<comment type="catalytic activity">
    <reaction evidence="9 10">
        <text>UDP-N-acetyl-alpha-D-muramoyl-L-alanine + D-glutamate + ATP = UDP-N-acetyl-alpha-D-muramoyl-L-alanyl-D-glutamate + ADP + phosphate + H(+)</text>
        <dbReference type="Rhea" id="RHEA:16429"/>
        <dbReference type="ChEBI" id="CHEBI:15378"/>
        <dbReference type="ChEBI" id="CHEBI:29986"/>
        <dbReference type="ChEBI" id="CHEBI:30616"/>
        <dbReference type="ChEBI" id="CHEBI:43474"/>
        <dbReference type="ChEBI" id="CHEBI:83898"/>
        <dbReference type="ChEBI" id="CHEBI:83900"/>
        <dbReference type="ChEBI" id="CHEBI:456216"/>
        <dbReference type="EC" id="6.3.2.9"/>
    </reaction>
</comment>
<dbReference type="PANTHER" id="PTHR43692">
    <property type="entry name" value="UDP-N-ACETYLMURAMOYLALANINE--D-GLUTAMATE LIGASE"/>
    <property type="match status" value="1"/>
</dbReference>
<evidence type="ECO:0000256" key="10">
    <source>
        <dbReference type="RuleBase" id="RU003664"/>
    </source>
</evidence>
<dbReference type="AlphaFoldDB" id="A0A6A7Y8I0"/>
<feature type="binding site" evidence="9">
    <location>
        <begin position="119"/>
        <end position="125"/>
    </location>
    <ligand>
        <name>ATP</name>
        <dbReference type="ChEBI" id="CHEBI:30616"/>
    </ligand>
</feature>
<comment type="pathway">
    <text evidence="2 9 10">Cell wall biogenesis; peptidoglycan biosynthesis.</text>
</comment>
<dbReference type="SUPFAM" id="SSF53244">
    <property type="entry name" value="MurD-like peptide ligases, peptide-binding domain"/>
    <property type="match status" value="1"/>
</dbReference>
<dbReference type="HAMAP" id="MF_00639">
    <property type="entry name" value="MurD"/>
    <property type="match status" value="1"/>
</dbReference>
<dbReference type="InterPro" id="IPR018109">
    <property type="entry name" value="Folylpolyglutamate_synth_CS"/>
</dbReference>
<evidence type="ECO:0000256" key="8">
    <source>
        <dbReference type="ARBA" id="ARBA00023306"/>
    </source>
</evidence>
<keyword evidence="4 9" id="KW-0436">Ligase</keyword>
<dbReference type="UniPathway" id="UPA00219"/>
<dbReference type="EC" id="6.3.2.9" evidence="9 10"/>
<dbReference type="GO" id="GO:0008360">
    <property type="term" value="P:regulation of cell shape"/>
    <property type="evidence" value="ECO:0007669"/>
    <property type="project" value="UniProtKB-KW"/>
</dbReference>
<name>A0A6A7Y8I0_9HYPH</name>
<dbReference type="SUPFAM" id="SSF51984">
    <property type="entry name" value="MurCD N-terminal domain"/>
    <property type="match status" value="1"/>
</dbReference>
<evidence type="ECO:0000256" key="3">
    <source>
        <dbReference type="ARBA" id="ARBA00022490"/>
    </source>
</evidence>
<keyword evidence="8 9" id="KW-0131">Cell cycle</keyword>
<keyword evidence="9 10" id="KW-0573">Peptidoglycan synthesis</keyword>
<dbReference type="NCBIfam" id="TIGR01087">
    <property type="entry name" value="murD"/>
    <property type="match status" value="1"/>
</dbReference>
<feature type="domain" description="Mur ligase central" evidence="12">
    <location>
        <begin position="117"/>
        <end position="303"/>
    </location>
</feature>
<dbReference type="SUPFAM" id="SSF53623">
    <property type="entry name" value="MurD-like peptide ligases, catalytic domain"/>
    <property type="match status" value="1"/>
</dbReference>
<comment type="caution">
    <text evidence="13">The sequence shown here is derived from an EMBL/GenBank/DDBJ whole genome shotgun (WGS) entry which is preliminary data.</text>
</comment>
<dbReference type="InterPro" id="IPR036565">
    <property type="entry name" value="Mur-like_cat_sf"/>
</dbReference>
<protein>
    <recommendedName>
        <fullName evidence="9 10">UDP-N-acetylmuramoylalanine--D-glutamate ligase</fullName>
        <ecNumber evidence="9 10">6.3.2.9</ecNumber>
    </recommendedName>
    <alternativeName>
        <fullName evidence="9">D-glutamic acid-adding enzyme</fullName>
    </alternativeName>
    <alternativeName>
        <fullName evidence="9">UDP-N-acetylmuramoyl-L-alanyl-D-glutamate synthetase</fullName>
    </alternativeName>
</protein>
<dbReference type="PANTHER" id="PTHR43692:SF1">
    <property type="entry name" value="UDP-N-ACETYLMURAMOYLALANINE--D-GLUTAMATE LIGASE"/>
    <property type="match status" value="1"/>
</dbReference>
<evidence type="ECO:0000256" key="2">
    <source>
        <dbReference type="ARBA" id="ARBA00004752"/>
    </source>
</evidence>
<keyword evidence="14" id="KW-1185">Reference proteome</keyword>
<keyword evidence="9 10" id="KW-0961">Cell wall biogenesis/degradation</keyword>
<dbReference type="Gene3D" id="3.40.1190.10">
    <property type="entry name" value="Mur-like, catalytic domain"/>
    <property type="match status" value="1"/>
</dbReference>
<comment type="similarity">
    <text evidence="9">Belongs to the MurCDEF family.</text>
</comment>
<reference evidence="13 14" key="1">
    <citation type="submission" date="2019-09" db="EMBL/GenBank/DDBJ databases">
        <title>Segnochrobactrum spirostomi gen. nov., sp. nov., isolated from the ciliate Spirostomum cf. yagiui and description of a novel family, Segnochrobactraceae fam. nov. within the order Rhizobiales of the class Alphaproteobacteria.</title>
        <authorList>
            <person name="Akter S."/>
            <person name="Shazib S.U.A."/>
            <person name="Shin M.K."/>
        </authorList>
    </citation>
    <scope>NUCLEOTIDE SEQUENCE [LARGE SCALE GENOMIC DNA]</scope>
    <source>
        <strain evidence="13 14">Sp-1</strain>
    </source>
</reference>
<keyword evidence="7 9" id="KW-0067">ATP-binding</keyword>
<comment type="function">
    <text evidence="9 10">Cell wall formation. Catalyzes the addition of glutamate to the nucleotide precursor UDP-N-acetylmuramoyl-L-alanine (UMA).</text>
</comment>
<accession>A0A6A7Y8I0</accession>
<organism evidence="13 14">
    <name type="scientific">Segnochrobactrum spirostomi</name>
    <dbReference type="NCBI Taxonomy" id="2608987"/>
    <lineage>
        <taxon>Bacteria</taxon>
        <taxon>Pseudomonadati</taxon>
        <taxon>Pseudomonadota</taxon>
        <taxon>Alphaproteobacteria</taxon>
        <taxon>Hyphomicrobiales</taxon>
        <taxon>Segnochrobactraceae</taxon>
        <taxon>Segnochrobactrum</taxon>
    </lineage>
</organism>
<dbReference type="GO" id="GO:0071555">
    <property type="term" value="P:cell wall organization"/>
    <property type="evidence" value="ECO:0007669"/>
    <property type="project" value="UniProtKB-KW"/>
</dbReference>
<dbReference type="Gene3D" id="3.40.50.720">
    <property type="entry name" value="NAD(P)-binding Rossmann-like Domain"/>
    <property type="match status" value="1"/>
</dbReference>
<dbReference type="Gene3D" id="3.90.190.20">
    <property type="entry name" value="Mur ligase, C-terminal domain"/>
    <property type="match status" value="1"/>
</dbReference>
<evidence type="ECO:0000256" key="6">
    <source>
        <dbReference type="ARBA" id="ARBA00022741"/>
    </source>
</evidence>
<dbReference type="Pfam" id="PF02875">
    <property type="entry name" value="Mur_ligase_C"/>
    <property type="match status" value="1"/>
</dbReference>
<evidence type="ECO:0000256" key="9">
    <source>
        <dbReference type="HAMAP-Rule" id="MF_00639"/>
    </source>
</evidence>
<evidence type="ECO:0000256" key="1">
    <source>
        <dbReference type="ARBA" id="ARBA00004496"/>
    </source>
</evidence>
<dbReference type="GO" id="GO:0051301">
    <property type="term" value="P:cell division"/>
    <property type="evidence" value="ECO:0007669"/>
    <property type="project" value="UniProtKB-KW"/>
</dbReference>
<dbReference type="Proteomes" id="UP000332515">
    <property type="component" value="Unassembled WGS sequence"/>
</dbReference>
<dbReference type="InterPro" id="IPR004101">
    <property type="entry name" value="Mur_ligase_C"/>
</dbReference>
<dbReference type="GO" id="GO:0005737">
    <property type="term" value="C:cytoplasm"/>
    <property type="evidence" value="ECO:0007669"/>
    <property type="project" value="UniProtKB-SubCell"/>
</dbReference>
<dbReference type="GO" id="GO:0005524">
    <property type="term" value="F:ATP binding"/>
    <property type="evidence" value="ECO:0007669"/>
    <property type="project" value="UniProtKB-UniRule"/>
</dbReference>
<evidence type="ECO:0000313" key="14">
    <source>
        <dbReference type="Proteomes" id="UP000332515"/>
    </source>
</evidence>
<dbReference type="InterPro" id="IPR013221">
    <property type="entry name" value="Mur_ligase_cen"/>
</dbReference>
<dbReference type="EMBL" id="VWNA01000001">
    <property type="protein sequence ID" value="MQT13789.1"/>
    <property type="molecule type" value="Genomic_DNA"/>
</dbReference>
<keyword evidence="6 9" id="KW-0547">Nucleotide-binding</keyword>
<evidence type="ECO:0000259" key="11">
    <source>
        <dbReference type="Pfam" id="PF02875"/>
    </source>
</evidence>
<keyword evidence="9 10" id="KW-0133">Cell shape</keyword>
<proteinExistence type="inferred from homology"/>
<dbReference type="GO" id="GO:0009252">
    <property type="term" value="P:peptidoglycan biosynthetic process"/>
    <property type="evidence" value="ECO:0007669"/>
    <property type="project" value="UniProtKB-UniRule"/>
</dbReference>
<keyword evidence="3 9" id="KW-0963">Cytoplasm</keyword>
<evidence type="ECO:0000256" key="7">
    <source>
        <dbReference type="ARBA" id="ARBA00022840"/>
    </source>
</evidence>
<keyword evidence="5 9" id="KW-0132">Cell division</keyword>
<dbReference type="PROSITE" id="PS01011">
    <property type="entry name" value="FOLYLPOLYGLU_SYNT_1"/>
    <property type="match status" value="1"/>
</dbReference>
<dbReference type="InterPro" id="IPR036615">
    <property type="entry name" value="Mur_ligase_C_dom_sf"/>
</dbReference>
<evidence type="ECO:0000313" key="13">
    <source>
        <dbReference type="EMBL" id="MQT13789.1"/>
    </source>
</evidence>
<sequence>MIPIRGYEGRRLAVLGLGKAGRSVVEALLAGGATPVVHDDNPRAVADLGLAGVEQADLIEGSWDGIDLLAASPGITHLYPTPHPVIARAWGEGVPVDNEIGLFFRAIARSGAFVVAITGTNGKSTTTALIRHLVEAAGRPVQMGGNIGVPVLGLAAPAPGDVVVLELSSYQIDQARLIAPDVALFLNLTPDHYDRHGGHGGYFAAKRRLFEVGRPRVAVIGVDEAEGRFLANQRRAGRVPGEDTIAISAERPLGGRGRSFSRDGSAVVEYRDGDALARYELSGIGSLRGVHNAQNAAAAIAAVRGLGIAPPVIAAALKTFPGLAHRLEQVGRRGRVLFINDSKATNADAAARALASFGRLYWIAGGKPKEGGIESLAPFFPRIVKAYLIGEAADAFARTLEGRVPYVLSGDLATATAAAARDAAADAAEGEEPVVLLSPACASFDQFPNFEKRGDVFRALVEALPGLSNPGGS</sequence>
<comment type="subcellular location">
    <subcellularLocation>
        <location evidence="1 9 10">Cytoplasm</location>
    </subcellularLocation>
</comment>
<dbReference type="GO" id="GO:0008764">
    <property type="term" value="F:UDP-N-acetylmuramoylalanine-D-glutamate ligase activity"/>
    <property type="evidence" value="ECO:0007669"/>
    <property type="project" value="UniProtKB-UniRule"/>
</dbReference>